<evidence type="ECO:0000313" key="3">
    <source>
        <dbReference type="EMBL" id="PWB67775.1"/>
    </source>
</evidence>
<dbReference type="PROSITE" id="PS50968">
    <property type="entry name" value="BIOTINYL_LIPOYL"/>
    <property type="match status" value="1"/>
</dbReference>
<proteinExistence type="predicted"/>
<sequence>MAGVEILTSIEDYAVAQMRKAAGISHVRADNTLKAPMPGLVVNIQVRPGDRVSKGQPLIVVEAMKMENIIKAGHAGIVKAIPVRAGASVEKGDTLLEFE</sequence>
<comment type="caution">
    <text evidence="3">The sequence shown here is derived from an EMBL/GenBank/DDBJ whole genome shotgun (WGS) entry which is preliminary data.</text>
</comment>
<dbReference type="PROSITE" id="PS00188">
    <property type="entry name" value="BIOTIN"/>
    <property type="match status" value="1"/>
</dbReference>
<dbReference type="EMBL" id="PQAP01000232">
    <property type="protein sequence ID" value="PWB67775.1"/>
    <property type="molecule type" value="Genomic_DNA"/>
</dbReference>
<dbReference type="AlphaFoldDB" id="A0A855X2S0"/>
<feature type="domain" description="Lipoyl-binding" evidence="2">
    <location>
        <begin position="19"/>
        <end position="99"/>
    </location>
</feature>
<dbReference type="PANTHER" id="PTHR45266:SF3">
    <property type="entry name" value="OXALOACETATE DECARBOXYLASE ALPHA CHAIN"/>
    <property type="match status" value="1"/>
</dbReference>
<keyword evidence="1" id="KW-0092">Biotin</keyword>
<accession>A0A855X2S0</accession>
<dbReference type="Proteomes" id="UP000250918">
    <property type="component" value="Unassembled WGS sequence"/>
</dbReference>
<dbReference type="InterPro" id="IPR001882">
    <property type="entry name" value="Biotin_BS"/>
</dbReference>
<dbReference type="InterPro" id="IPR000089">
    <property type="entry name" value="Biotin_lipoyl"/>
</dbReference>
<evidence type="ECO:0000313" key="4">
    <source>
        <dbReference type="Proteomes" id="UP000250918"/>
    </source>
</evidence>
<dbReference type="CDD" id="cd06850">
    <property type="entry name" value="biotinyl_domain"/>
    <property type="match status" value="1"/>
</dbReference>
<organism evidence="3 4">
    <name type="scientific">candidate division GN15 bacterium</name>
    <dbReference type="NCBI Taxonomy" id="2072418"/>
    <lineage>
        <taxon>Bacteria</taxon>
        <taxon>candidate division GN15</taxon>
    </lineage>
</organism>
<dbReference type="SUPFAM" id="SSF51230">
    <property type="entry name" value="Single hybrid motif"/>
    <property type="match status" value="1"/>
</dbReference>
<protein>
    <recommendedName>
        <fullName evidence="2">Lipoyl-binding domain-containing protein</fullName>
    </recommendedName>
</protein>
<dbReference type="InterPro" id="IPR050709">
    <property type="entry name" value="Biotin_Carboxyl_Carrier/Decarb"/>
</dbReference>
<reference evidence="3 4" key="1">
    <citation type="journal article" date="2018" name="ISME J.">
        <title>A methanotrophic archaeon couples anaerobic oxidation of methane to Fe(III) reduction.</title>
        <authorList>
            <person name="Cai C."/>
            <person name="Leu A.O."/>
            <person name="Xie G.J."/>
            <person name="Guo J."/>
            <person name="Feng Y."/>
            <person name="Zhao J.X."/>
            <person name="Tyson G.W."/>
            <person name="Yuan Z."/>
            <person name="Hu S."/>
        </authorList>
    </citation>
    <scope>NUCLEOTIDE SEQUENCE [LARGE SCALE GENOMIC DNA]</scope>
    <source>
        <strain evidence="3">FeB_12</strain>
    </source>
</reference>
<dbReference type="InterPro" id="IPR011053">
    <property type="entry name" value="Single_hybrid_motif"/>
</dbReference>
<dbReference type="Pfam" id="PF00364">
    <property type="entry name" value="Biotin_lipoyl"/>
    <property type="match status" value="1"/>
</dbReference>
<evidence type="ECO:0000256" key="1">
    <source>
        <dbReference type="ARBA" id="ARBA00023267"/>
    </source>
</evidence>
<evidence type="ECO:0000259" key="2">
    <source>
        <dbReference type="PROSITE" id="PS50968"/>
    </source>
</evidence>
<dbReference type="Gene3D" id="2.40.50.100">
    <property type="match status" value="1"/>
</dbReference>
<dbReference type="PANTHER" id="PTHR45266">
    <property type="entry name" value="OXALOACETATE DECARBOXYLASE ALPHA CHAIN"/>
    <property type="match status" value="1"/>
</dbReference>
<name>A0A855X2S0_9BACT</name>
<dbReference type="FunFam" id="2.40.50.100:FF:000003">
    <property type="entry name" value="Acetyl-CoA carboxylase biotin carboxyl carrier protein"/>
    <property type="match status" value="1"/>
</dbReference>
<gene>
    <name evidence="3" type="ORF">C3F09_12860</name>
</gene>